<comment type="caution">
    <text evidence="6">The sequence shown here is derived from an EMBL/GenBank/DDBJ whole genome shotgun (WGS) entry which is preliminary data.</text>
</comment>
<name>A0AA94EFU7_9GAMM</name>
<sequence length="318" mass="35828">MSYWSWNCSITVRRRSASWGAISTGLSKNQRISSAVMTVLLITHGASATAQRWRDRYQRWFEKRRQTVLQLTTGATQDNDILTLHRYLERANEVLILAGDGTLHWLVNQLTEAQAQRLILSPIPCGTGNDFARDLGLLRADWRMREDEQLTLASVDIGELHGTRFVNAASRGLAADLVQRQGVRSKLWFGRVSYVLGVLAWWMRYQYQPHQANTPVLQSLLVGRFLGGGLCLAPQADRRHGLLTRVTVSAAPRRQLLGVLWAVLRGRHAAHPLVRIEQQQEFLLQASALEIDGEYYADPIAGAANVLRGFITVRVARR</sequence>
<dbReference type="InterPro" id="IPR050187">
    <property type="entry name" value="Lipid_Phosphate_FormReg"/>
</dbReference>
<evidence type="ECO:0000313" key="7">
    <source>
        <dbReference type="Proteomes" id="UP000286680"/>
    </source>
</evidence>
<keyword evidence="1" id="KW-0808">Transferase</keyword>
<dbReference type="PANTHER" id="PTHR12358:SF54">
    <property type="entry name" value="SPHINGOSINE KINASE RELATED PROTEIN"/>
    <property type="match status" value="1"/>
</dbReference>
<dbReference type="Proteomes" id="UP000286680">
    <property type="component" value="Unassembled WGS sequence"/>
</dbReference>
<dbReference type="Gene3D" id="3.40.50.10330">
    <property type="entry name" value="Probable inorganic polyphosphate/atp-NAD kinase, domain 1"/>
    <property type="match status" value="1"/>
</dbReference>
<reference evidence="7" key="1">
    <citation type="journal article" date="2018" name="Front. Microbiol.">
        <title>Genome-Based Analysis Reveals the Taxonomy and Diversity of the Family Idiomarinaceae.</title>
        <authorList>
            <person name="Liu Y."/>
            <person name="Lai Q."/>
            <person name="Shao Z."/>
        </authorList>
    </citation>
    <scope>NUCLEOTIDE SEQUENCE [LARGE SCALE GENOMIC DNA]</scope>
    <source>
        <strain evidence="7">SN-14</strain>
    </source>
</reference>
<keyword evidence="3" id="KW-0418">Kinase</keyword>
<dbReference type="GO" id="GO:0016301">
    <property type="term" value="F:kinase activity"/>
    <property type="evidence" value="ECO:0007669"/>
    <property type="project" value="UniProtKB-KW"/>
</dbReference>
<dbReference type="SUPFAM" id="SSF111331">
    <property type="entry name" value="NAD kinase/diacylglycerol kinase-like"/>
    <property type="match status" value="1"/>
</dbReference>
<dbReference type="InterPro" id="IPR045540">
    <property type="entry name" value="YegS/DAGK_C"/>
</dbReference>
<proteinExistence type="predicted"/>
<keyword evidence="2" id="KW-0547">Nucleotide-binding</keyword>
<dbReference type="PROSITE" id="PS50146">
    <property type="entry name" value="DAGK"/>
    <property type="match status" value="1"/>
</dbReference>
<dbReference type="GO" id="GO:0005524">
    <property type="term" value="F:ATP binding"/>
    <property type="evidence" value="ECO:0007669"/>
    <property type="project" value="UniProtKB-KW"/>
</dbReference>
<dbReference type="Gene3D" id="2.60.200.40">
    <property type="match status" value="1"/>
</dbReference>
<keyword evidence="7" id="KW-1185">Reference proteome</keyword>
<organism evidence="6 7">
    <name type="scientific">Idiomarina aquatica</name>
    <dbReference type="NCBI Taxonomy" id="1327752"/>
    <lineage>
        <taxon>Bacteria</taxon>
        <taxon>Pseudomonadati</taxon>
        <taxon>Pseudomonadota</taxon>
        <taxon>Gammaproteobacteria</taxon>
        <taxon>Alteromonadales</taxon>
        <taxon>Idiomarinaceae</taxon>
        <taxon>Idiomarina</taxon>
    </lineage>
</organism>
<evidence type="ECO:0000256" key="3">
    <source>
        <dbReference type="ARBA" id="ARBA00022777"/>
    </source>
</evidence>
<evidence type="ECO:0000256" key="1">
    <source>
        <dbReference type="ARBA" id="ARBA00022679"/>
    </source>
</evidence>
<dbReference type="Pfam" id="PF00781">
    <property type="entry name" value="DAGK_cat"/>
    <property type="match status" value="1"/>
</dbReference>
<dbReference type="AlphaFoldDB" id="A0AA94EFU7"/>
<dbReference type="InterPro" id="IPR001206">
    <property type="entry name" value="Diacylglycerol_kinase_cat_dom"/>
</dbReference>
<protein>
    <recommendedName>
        <fullName evidence="5">DAGKc domain-containing protein</fullName>
    </recommendedName>
</protein>
<evidence type="ECO:0000256" key="2">
    <source>
        <dbReference type="ARBA" id="ARBA00022741"/>
    </source>
</evidence>
<evidence type="ECO:0000259" key="5">
    <source>
        <dbReference type="PROSITE" id="PS50146"/>
    </source>
</evidence>
<dbReference type="InterPro" id="IPR017438">
    <property type="entry name" value="ATP-NAD_kinase_N"/>
</dbReference>
<feature type="domain" description="DAGKc" evidence="5">
    <location>
        <begin position="34"/>
        <end position="175"/>
    </location>
</feature>
<dbReference type="EMBL" id="PIPS01000002">
    <property type="protein sequence ID" value="RUO43459.1"/>
    <property type="molecule type" value="Genomic_DNA"/>
</dbReference>
<gene>
    <name evidence="6" type="ORF">CWE23_08935</name>
</gene>
<evidence type="ECO:0000256" key="4">
    <source>
        <dbReference type="ARBA" id="ARBA00022840"/>
    </source>
</evidence>
<dbReference type="Pfam" id="PF19279">
    <property type="entry name" value="YegS_C"/>
    <property type="match status" value="1"/>
</dbReference>
<dbReference type="InterPro" id="IPR016064">
    <property type="entry name" value="NAD/diacylglycerol_kinase_sf"/>
</dbReference>
<keyword evidence="4" id="KW-0067">ATP-binding</keyword>
<accession>A0AA94EFU7</accession>
<evidence type="ECO:0000313" key="6">
    <source>
        <dbReference type="EMBL" id="RUO43459.1"/>
    </source>
</evidence>
<dbReference type="PANTHER" id="PTHR12358">
    <property type="entry name" value="SPHINGOSINE KINASE"/>
    <property type="match status" value="1"/>
</dbReference>